<dbReference type="EMBL" id="CAIIXF020000012">
    <property type="protein sequence ID" value="CAH1800706.1"/>
    <property type="molecule type" value="Genomic_DNA"/>
</dbReference>
<keyword evidence="3" id="KW-1185">Reference proteome</keyword>
<evidence type="ECO:0000313" key="2">
    <source>
        <dbReference type="EMBL" id="CAH1800706.1"/>
    </source>
</evidence>
<gene>
    <name evidence="2" type="ORF">OFUS_LOCUS24560</name>
</gene>
<proteinExistence type="predicted"/>
<dbReference type="InterPro" id="IPR036465">
    <property type="entry name" value="vWFA_dom_sf"/>
</dbReference>
<dbReference type="SUPFAM" id="SSF53300">
    <property type="entry name" value="vWA-like"/>
    <property type="match status" value="1"/>
</dbReference>
<dbReference type="SMART" id="SM00327">
    <property type="entry name" value="VWA"/>
    <property type="match status" value="1"/>
</dbReference>
<evidence type="ECO:0000313" key="3">
    <source>
        <dbReference type="Proteomes" id="UP000749559"/>
    </source>
</evidence>
<dbReference type="InterPro" id="IPR002035">
    <property type="entry name" value="VWF_A"/>
</dbReference>
<comment type="caution">
    <text evidence="2">The sequence shown here is derived from an EMBL/GenBank/DDBJ whole genome shotgun (WGS) entry which is preliminary data.</text>
</comment>
<dbReference type="PROSITE" id="PS50234">
    <property type="entry name" value="VWFA"/>
    <property type="match status" value="1"/>
</dbReference>
<protein>
    <submittedName>
        <fullName evidence="2">Uncharacterized protein</fullName>
    </submittedName>
</protein>
<dbReference type="Pfam" id="PF00092">
    <property type="entry name" value="VWA"/>
    <property type="match status" value="1"/>
</dbReference>
<feature type="region of interest" description="Disordered" evidence="1">
    <location>
        <begin position="111"/>
        <end position="133"/>
    </location>
</feature>
<dbReference type="Proteomes" id="UP000749559">
    <property type="component" value="Unassembled WGS sequence"/>
</dbReference>
<evidence type="ECO:0000256" key="1">
    <source>
        <dbReference type="SAM" id="MobiDB-lite"/>
    </source>
</evidence>
<dbReference type="Gene3D" id="3.40.50.410">
    <property type="entry name" value="von Willebrand factor, type A domain"/>
    <property type="match status" value="1"/>
</dbReference>
<sequence>MEVWTWSKRSVRPDIVMLIVVTIIATITIEADGSKLRRKIGSVNGANSKFAIGFREFETDVPIGTGKQKRSKEQGDEDDAPNRMERQNDVVIPVGLGMKFKINENAGLAGGGKVPTIPTPPLTKPTTNKPTRPVPPFQGDTPFESCADVVLAVDLSCSVSSSSRERAKHLARLLASSIKIAPNRGIQLGLISFTNNARNHIRFNKDDSQGNILKMIEDLDFETTARSCRTRTWKALINADIMYFSDVSGVDRDDSIHGDVLVIIGDGLGSPKRQQKMTVKYAQKMKADNVEIIWVVTELAKSSHVSKETEIDLISTDADDLVLKMEDESTESIAIRLAEHLGRSYPCKT</sequence>
<accession>A0A8J1UYH2</accession>
<feature type="region of interest" description="Disordered" evidence="1">
    <location>
        <begin position="62"/>
        <end position="86"/>
    </location>
</feature>
<dbReference type="CDD" id="cd00198">
    <property type="entry name" value="vWFA"/>
    <property type="match status" value="1"/>
</dbReference>
<organism evidence="2 3">
    <name type="scientific">Owenia fusiformis</name>
    <name type="common">Polychaete worm</name>
    <dbReference type="NCBI Taxonomy" id="6347"/>
    <lineage>
        <taxon>Eukaryota</taxon>
        <taxon>Metazoa</taxon>
        <taxon>Spiralia</taxon>
        <taxon>Lophotrochozoa</taxon>
        <taxon>Annelida</taxon>
        <taxon>Polychaeta</taxon>
        <taxon>Sedentaria</taxon>
        <taxon>Canalipalpata</taxon>
        <taxon>Sabellida</taxon>
        <taxon>Oweniida</taxon>
        <taxon>Oweniidae</taxon>
        <taxon>Owenia</taxon>
    </lineage>
</organism>
<reference evidence="2" key="1">
    <citation type="submission" date="2022-03" db="EMBL/GenBank/DDBJ databases">
        <authorList>
            <person name="Martin C."/>
        </authorList>
    </citation>
    <scope>NUCLEOTIDE SEQUENCE</scope>
</reference>
<dbReference type="AlphaFoldDB" id="A0A8J1UYH2"/>
<name>A0A8J1UYH2_OWEFU</name>